<accession>A0A6G1HDN0</accession>
<evidence type="ECO:0000313" key="3">
    <source>
        <dbReference type="EMBL" id="KAF1991129.1"/>
    </source>
</evidence>
<gene>
    <name evidence="3" type="ORF">K402DRAFT_459865</name>
</gene>
<organism evidence="3 4">
    <name type="scientific">Aulographum hederae CBS 113979</name>
    <dbReference type="NCBI Taxonomy" id="1176131"/>
    <lineage>
        <taxon>Eukaryota</taxon>
        <taxon>Fungi</taxon>
        <taxon>Dikarya</taxon>
        <taxon>Ascomycota</taxon>
        <taxon>Pezizomycotina</taxon>
        <taxon>Dothideomycetes</taxon>
        <taxon>Pleosporomycetidae</taxon>
        <taxon>Aulographales</taxon>
        <taxon>Aulographaceae</taxon>
    </lineage>
</organism>
<feature type="compositionally biased region" description="Basic residues" evidence="1">
    <location>
        <begin position="234"/>
        <end position="248"/>
    </location>
</feature>
<feature type="compositionally biased region" description="Low complexity" evidence="1">
    <location>
        <begin position="300"/>
        <end position="316"/>
    </location>
</feature>
<keyword evidence="2" id="KW-1133">Transmembrane helix</keyword>
<evidence type="ECO:0000256" key="2">
    <source>
        <dbReference type="SAM" id="Phobius"/>
    </source>
</evidence>
<dbReference type="Proteomes" id="UP000800041">
    <property type="component" value="Unassembled WGS sequence"/>
</dbReference>
<keyword evidence="4" id="KW-1185">Reference proteome</keyword>
<keyword evidence="2" id="KW-0472">Membrane</keyword>
<reference evidence="3" key="1">
    <citation type="journal article" date="2020" name="Stud. Mycol.">
        <title>101 Dothideomycetes genomes: a test case for predicting lifestyles and emergence of pathogens.</title>
        <authorList>
            <person name="Haridas S."/>
            <person name="Albert R."/>
            <person name="Binder M."/>
            <person name="Bloem J."/>
            <person name="Labutti K."/>
            <person name="Salamov A."/>
            <person name="Andreopoulos B."/>
            <person name="Baker S."/>
            <person name="Barry K."/>
            <person name="Bills G."/>
            <person name="Bluhm B."/>
            <person name="Cannon C."/>
            <person name="Castanera R."/>
            <person name="Culley D."/>
            <person name="Daum C."/>
            <person name="Ezra D."/>
            <person name="Gonzalez J."/>
            <person name="Henrissat B."/>
            <person name="Kuo A."/>
            <person name="Liang C."/>
            <person name="Lipzen A."/>
            <person name="Lutzoni F."/>
            <person name="Magnuson J."/>
            <person name="Mondo S."/>
            <person name="Nolan M."/>
            <person name="Ohm R."/>
            <person name="Pangilinan J."/>
            <person name="Park H.-J."/>
            <person name="Ramirez L."/>
            <person name="Alfaro M."/>
            <person name="Sun H."/>
            <person name="Tritt A."/>
            <person name="Yoshinaga Y."/>
            <person name="Zwiers L.-H."/>
            <person name="Turgeon B."/>
            <person name="Goodwin S."/>
            <person name="Spatafora J."/>
            <person name="Crous P."/>
            <person name="Grigoriev I."/>
        </authorList>
    </citation>
    <scope>NUCLEOTIDE SEQUENCE</scope>
    <source>
        <strain evidence="3">CBS 113979</strain>
    </source>
</reference>
<feature type="compositionally biased region" description="Basic and acidic residues" evidence="1">
    <location>
        <begin position="326"/>
        <end position="336"/>
    </location>
</feature>
<feature type="transmembrane region" description="Helical" evidence="2">
    <location>
        <begin position="89"/>
        <end position="107"/>
    </location>
</feature>
<feature type="compositionally biased region" description="Polar residues" evidence="1">
    <location>
        <begin position="259"/>
        <end position="268"/>
    </location>
</feature>
<proteinExistence type="predicted"/>
<sequence>MSHLLSTTTFSLPRPPYTPCTRHWPFSPGRHFTQLNHPETNICCMAISRSHDNTTKMKRNIKTPRKPVPGASQRARMPTYDEDTISSEILLVFTAFAIIIAFLFLFATWKAYRFLSVAPEVLCEIILGDWVFDLEIWYEYDASEWIRRAGHIIAVGWSYATMVLSPYIVFCITKYLVLGPKPKTLVAFGQKRASIELPQEEEELISKKSRHYSGPRGSKRGLHLVNWESEPDTKKRRPSPAPPRRRTVSCKPNLERTMAQRQKPTATSARFEKEVLPALKPTTPPPIDYDLIVFSPPSSPSASPKASLHPSAAPASPLTPPRMKRSPTDRYDKTREQTATVMRKHDLLD</sequence>
<dbReference type="EMBL" id="ML977140">
    <property type="protein sequence ID" value="KAF1991129.1"/>
    <property type="molecule type" value="Genomic_DNA"/>
</dbReference>
<name>A0A6G1HDN0_9PEZI</name>
<keyword evidence="2" id="KW-0812">Transmembrane</keyword>
<feature type="compositionally biased region" description="Basic residues" evidence="1">
    <location>
        <begin position="207"/>
        <end position="222"/>
    </location>
</feature>
<evidence type="ECO:0000256" key="1">
    <source>
        <dbReference type="SAM" id="MobiDB-lite"/>
    </source>
</evidence>
<evidence type="ECO:0000313" key="4">
    <source>
        <dbReference type="Proteomes" id="UP000800041"/>
    </source>
</evidence>
<feature type="transmembrane region" description="Helical" evidence="2">
    <location>
        <begin position="152"/>
        <end position="177"/>
    </location>
</feature>
<feature type="region of interest" description="Disordered" evidence="1">
    <location>
        <begin position="206"/>
        <end position="349"/>
    </location>
</feature>
<dbReference type="AlphaFoldDB" id="A0A6G1HDN0"/>
<protein>
    <submittedName>
        <fullName evidence="3">Uncharacterized protein</fullName>
    </submittedName>
</protein>